<evidence type="ECO:0000313" key="3">
    <source>
        <dbReference type="Proteomes" id="UP001596391"/>
    </source>
</evidence>
<evidence type="ECO:0000256" key="1">
    <source>
        <dbReference type="SAM" id="Phobius"/>
    </source>
</evidence>
<name>A0ABW1ZCD0_9BACT</name>
<dbReference type="PANTHER" id="PTHR40031:SF1">
    <property type="entry name" value="MEMBRANE-BOUND METAL-DEPENDENT HYDROLASE"/>
    <property type="match status" value="1"/>
</dbReference>
<protein>
    <submittedName>
        <fullName evidence="2">Metal-dependent hydrolase</fullName>
    </submittedName>
</protein>
<dbReference type="GO" id="GO:0016787">
    <property type="term" value="F:hydrolase activity"/>
    <property type="evidence" value="ECO:0007669"/>
    <property type="project" value="UniProtKB-KW"/>
</dbReference>
<dbReference type="InterPro" id="IPR007404">
    <property type="entry name" value="YdjM-like"/>
</dbReference>
<organism evidence="2 3">
    <name type="scientific">Granulicella cerasi</name>
    <dbReference type="NCBI Taxonomy" id="741063"/>
    <lineage>
        <taxon>Bacteria</taxon>
        <taxon>Pseudomonadati</taxon>
        <taxon>Acidobacteriota</taxon>
        <taxon>Terriglobia</taxon>
        <taxon>Terriglobales</taxon>
        <taxon>Acidobacteriaceae</taxon>
        <taxon>Granulicella</taxon>
    </lineage>
</organism>
<dbReference type="Pfam" id="PF04307">
    <property type="entry name" value="YdjM"/>
    <property type="match status" value="1"/>
</dbReference>
<keyword evidence="2" id="KW-0378">Hydrolase</keyword>
<dbReference type="InterPro" id="IPR053170">
    <property type="entry name" value="Transcription_regulator"/>
</dbReference>
<feature type="transmembrane region" description="Helical" evidence="1">
    <location>
        <begin position="99"/>
        <end position="117"/>
    </location>
</feature>
<keyword evidence="1" id="KW-0472">Membrane</keyword>
<dbReference type="PANTHER" id="PTHR40031">
    <property type="entry name" value="HYPOTHETICAL MEMBRANE SPANNING PROTEIN"/>
    <property type="match status" value="1"/>
</dbReference>
<feature type="transmembrane region" description="Helical" evidence="1">
    <location>
        <begin position="56"/>
        <end position="78"/>
    </location>
</feature>
<feature type="transmembrane region" description="Helical" evidence="1">
    <location>
        <begin position="137"/>
        <end position="159"/>
    </location>
</feature>
<dbReference type="Proteomes" id="UP001596391">
    <property type="component" value="Unassembled WGS sequence"/>
</dbReference>
<gene>
    <name evidence="2" type="ORF">ACFQBQ_14105</name>
</gene>
<accession>A0ABW1ZCD0</accession>
<reference evidence="3" key="1">
    <citation type="journal article" date="2019" name="Int. J. Syst. Evol. Microbiol.">
        <title>The Global Catalogue of Microorganisms (GCM) 10K type strain sequencing project: providing services to taxonomists for standard genome sequencing and annotation.</title>
        <authorList>
            <consortium name="The Broad Institute Genomics Platform"/>
            <consortium name="The Broad Institute Genome Sequencing Center for Infectious Disease"/>
            <person name="Wu L."/>
            <person name="Ma J."/>
        </authorList>
    </citation>
    <scope>NUCLEOTIDE SEQUENCE [LARGE SCALE GENOMIC DNA]</scope>
    <source>
        <strain evidence="3">CGMCC 1.16026</strain>
    </source>
</reference>
<keyword evidence="3" id="KW-1185">Reference proteome</keyword>
<keyword evidence="1" id="KW-1133">Transmembrane helix</keyword>
<dbReference type="EMBL" id="JBHSWI010000001">
    <property type="protein sequence ID" value="MFC6646698.1"/>
    <property type="molecule type" value="Genomic_DNA"/>
</dbReference>
<sequence>MEPVTHVLTGTLLARSGFNRRAAYATAAMAIAAEFPDIDTLWSLRGPVESFTHHRGITHTLLGLPFEAALIVAVFYGVHRFRAGRRAAPATRSLTLAPVRWGTLYLLVLLALCSHLLLDFTNNYGIRPFAPFHPQWYAASIVFIFDPLLFVLLIAALLLPSLMRLVQREVSSGRSSRGFAPKRPAQVALVLIAAYYGVRAWQHAQAIVLANAQSFTLPQVTATSVEREQHPAYFRATRSLASPDPFSIFRWHVVTDFGPAYQLQEIDTRQSLAAPAGEPFLKSNTGDPAILAAIQSPLGRAYLDWSPMPWITVDRPDPNVIPLQSTVVTLRDPRFMGEVPLMNSNGRSPLTAIVELGPQHEVVMQTMDGREER</sequence>
<proteinExistence type="predicted"/>
<dbReference type="RefSeq" id="WP_263370351.1">
    <property type="nucleotide sequence ID" value="NZ_JAGSYD010000001.1"/>
</dbReference>
<evidence type="ECO:0000313" key="2">
    <source>
        <dbReference type="EMBL" id="MFC6646698.1"/>
    </source>
</evidence>
<keyword evidence="1" id="KW-0812">Transmembrane</keyword>
<comment type="caution">
    <text evidence="2">The sequence shown here is derived from an EMBL/GenBank/DDBJ whole genome shotgun (WGS) entry which is preliminary data.</text>
</comment>